<proteinExistence type="predicted"/>
<protein>
    <submittedName>
        <fullName evidence="2">Uncharacterized protein</fullName>
    </submittedName>
</protein>
<evidence type="ECO:0000313" key="3">
    <source>
        <dbReference type="Proteomes" id="UP001353858"/>
    </source>
</evidence>
<dbReference type="AlphaFoldDB" id="A0AAN7P520"/>
<name>A0AAN7P520_9COLE</name>
<keyword evidence="1" id="KW-0732">Signal</keyword>
<organism evidence="2 3">
    <name type="scientific">Aquatica leii</name>
    <dbReference type="NCBI Taxonomy" id="1421715"/>
    <lineage>
        <taxon>Eukaryota</taxon>
        <taxon>Metazoa</taxon>
        <taxon>Ecdysozoa</taxon>
        <taxon>Arthropoda</taxon>
        <taxon>Hexapoda</taxon>
        <taxon>Insecta</taxon>
        <taxon>Pterygota</taxon>
        <taxon>Neoptera</taxon>
        <taxon>Endopterygota</taxon>
        <taxon>Coleoptera</taxon>
        <taxon>Polyphaga</taxon>
        <taxon>Elateriformia</taxon>
        <taxon>Elateroidea</taxon>
        <taxon>Lampyridae</taxon>
        <taxon>Luciolinae</taxon>
        <taxon>Aquatica</taxon>
    </lineage>
</organism>
<accession>A0AAN7P520</accession>
<dbReference type="Proteomes" id="UP001353858">
    <property type="component" value="Unassembled WGS sequence"/>
</dbReference>
<gene>
    <name evidence="2" type="ORF">RN001_012070</name>
</gene>
<evidence type="ECO:0000256" key="1">
    <source>
        <dbReference type="SAM" id="SignalP"/>
    </source>
</evidence>
<reference evidence="3" key="1">
    <citation type="submission" date="2023-01" db="EMBL/GenBank/DDBJ databases">
        <title>Key to firefly adult light organ development and bioluminescence: homeobox transcription factors regulate luciferase expression and transportation to peroxisome.</title>
        <authorList>
            <person name="Fu X."/>
        </authorList>
    </citation>
    <scope>NUCLEOTIDE SEQUENCE [LARGE SCALE GENOMIC DNA]</scope>
</reference>
<evidence type="ECO:0000313" key="2">
    <source>
        <dbReference type="EMBL" id="KAK4875648.1"/>
    </source>
</evidence>
<feature type="chain" id="PRO_5042891706" evidence="1">
    <location>
        <begin position="18"/>
        <end position="315"/>
    </location>
</feature>
<sequence length="315" mass="35661">MGTVLFITITLFVITQSTPIPSKLKYDQRQEGKWNVRADLENFLIFIIPTSNSGTTSNSNTSLLDFLSKSIPLPYKRNRNHHNKFEDPNEKLNAEQFIESKTAPYHVDISRSRSHLAKLHPDVSIPEGVIIAQSPSVALAKNPEEAIRSSRAFIVKVPVENQNVLTYNKKELNSETSKKDDGEKPNLTIEYSQLSPELKTAYAKVLANIIKEGLVQYFKAVAETLNEKNKVDELKDEKLEISLKVPKEEKKKIDKPKKKKEIVLNSELEPPKVNAEEDYSKETVTHEELSLLGAQMEECGPDQKRDSLGFNVCKQ</sequence>
<comment type="caution">
    <text evidence="2">The sequence shown here is derived from an EMBL/GenBank/DDBJ whole genome shotgun (WGS) entry which is preliminary data.</text>
</comment>
<keyword evidence="3" id="KW-1185">Reference proteome</keyword>
<feature type="signal peptide" evidence="1">
    <location>
        <begin position="1"/>
        <end position="17"/>
    </location>
</feature>
<dbReference type="EMBL" id="JARPUR010000005">
    <property type="protein sequence ID" value="KAK4875648.1"/>
    <property type="molecule type" value="Genomic_DNA"/>
</dbReference>